<protein>
    <submittedName>
        <fullName evidence="3">DNA topoisomerase 3</fullName>
        <ecNumber evidence="3">5.6.2.2</ecNumber>
    </submittedName>
</protein>
<dbReference type="PANTHER" id="PTHR11390">
    <property type="entry name" value="PROKARYOTIC DNA TOPOISOMERASE"/>
    <property type="match status" value="1"/>
</dbReference>
<dbReference type="GO" id="GO:0043597">
    <property type="term" value="C:cytoplasmic replication fork"/>
    <property type="evidence" value="ECO:0007669"/>
    <property type="project" value="TreeGrafter"/>
</dbReference>
<comment type="caution">
    <text evidence="3">The sequence shown here is derived from an EMBL/GenBank/DDBJ whole genome shotgun (WGS) entry which is preliminary data.</text>
</comment>
<reference evidence="3 4" key="1">
    <citation type="submission" date="2019-03" db="EMBL/GenBank/DDBJ databases">
        <title>Single cell metagenomics reveals metabolic interactions within the superorganism composed of flagellate Streblomastix strix and complex community of Bacteroidetes bacteria on its surface.</title>
        <authorList>
            <person name="Treitli S.C."/>
            <person name="Kolisko M."/>
            <person name="Husnik F."/>
            <person name="Keeling P."/>
            <person name="Hampl V."/>
        </authorList>
    </citation>
    <scope>NUCLEOTIDE SEQUENCE [LARGE SCALE GENOMIC DNA]</scope>
    <source>
        <strain evidence="3">St1</strain>
    </source>
</reference>
<dbReference type="Proteomes" id="UP000324575">
    <property type="component" value="Unassembled WGS sequence"/>
</dbReference>
<dbReference type="Gene3D" id="1.10.460.10">
    <property type="entry name" value="Topoisomerase I, domain 2"/>
    <property type="match status" value="1"/>
</dbReference>
<dbReference type="GO" id="GO:0003917">
    <property type="term" value="F:DNA topoisomerase type I (single strand cut, ATP-independent) activity"/>
    <property type="evidence" value="ECO:0007669"/>
    <property type="project" value="InterPro"/>
</dbReference>
<dbReference type="InterPro" id="IPR023405">
    <property type="entry name" value="Topo_IA_core_domain"/>
</dbReference>
<dbReference type="GO" id="GO:0006265">
    <property type="term" value="P:DNA topological change"/>
    <property type="evidence" value="ECO:0007669"/>
    <property type="project" value="InterPro"/>
</dbReference>
<evidence type="ECO:0000259" key="2">
    <source>
        <dbReference type="PROSITE" id="PS52039"/>
    </source>
</evidence>
<name>A0A5M8P461_9BACT</name>
<dbReference type="EMBL" id="SNRX01000003">
    <property type="protein sequence ID" value="KAA6303191.1"/>
    <property type="molecule type" value="Genomic_DNA"/>
</dbReference>
<organism evidence="3 4">
    <name type="scientific">Candidatus Ordinivivax streblomastigis</name>
    <dbReference type="NCBI Taxonomy" id="2540710"/>
    <lineage>
        <taxon>Bacteria</taxon>
        <taxon>Pseudomonadati</taxon>
        <taxon>Bacteroidota</taxon>
        <taxon>Bacteroidia</taxon>
        <taxon>Bacteroidales</taxon>
        <taxon>Candidatus Ordinivivax</taxon>
    </lineage>
</organism>
<dbReference type="AlphaFoldDB" id="A0A5M8P461"/>
<dbReference type="Pfam" id="PF01131">
    <property type="entry name" value="Topoisom_bac"/>
    <property type="match status" value="1"/>
</dbReference>
<dbReference type="GO" id="GO:0003677">
    <property type="term" value="F:DNA binding"/>
    <property type="evidence" value="ECO:0007669"/>
    <property type="project" value="InterPro"/>
</dbReference>
<feature type="domain" description="Topo IA-type catalytic" evidence="2">
    <location>
        <begin position="1"/>
        <end position="159"/>
    </location>
</feature>
<gene>
    <name evidence="3" type="ORF">EZS26_000794</name>
</gene>
<accession>A0A5M8P461</accession>
<dbReference type="PROSITE" id="PS52039">
    <property type="entry name" value="TOPO_IA_2"/>
    <property type="match status" value="1"/>
</dbReference>
<dbReference type="GO" id="GO:0003918">
    <property type="term" value="F:DNA topoisomerase type II (double strand cut, ATP-hydrolyzing) activity"/>
    <property type="evidence" value="ECO:0007669"/>
    <property type="project" value="UniProtKB-EC"/>
</dbReference>
<dbReference type="InterPro" id="IPR013497">
    <property type="entry name" value="Topo_IA_cen"/>
</dbReference>
<sequence>MEKGYIKIINEEGKAPSVEAQLVNNTVWIPKWEIARLFNCFNQKIEANLKSIFKFHLLWEDDVTYTYKYTDNERIRHRTPATRAAIIETLFARDYIKRKKKSLVPTDKGLSVYEIVKDKRISDVSMTGNWENALSQIEHGEMQSTTFRQAIEVYTRQITSEFLDTSISVSSENTCIFPKRKSSTFTAEIPQS</sequence>
<dbReference type="EC" id="5.6.2.2" evidence="3"/>
<dbReference type="SUPFAM" id="SSF56712">
    <property type="entry name" value="Prokaryotic type I DNA topoisomerase"/>
    <property type="match status" value="1"/>
</dbReference>
<proteinExistence type="predicted"/>
<evidence type="ECO:0000313" key="4">
    <source>
        <dbReference type="Proteomes" id="UP000324575"/>
    </source>
</evidence>
<dbReference type="GO" id="GO:0006281">
    <property type="term" value="P:DNA repair"/>
    <property type="evidence" value="ECO:0007669"/>
    <property type="project" value="TreeGrafter"/>
</dbReference>
<dbReference type="InterPro" id="IPR013824">
    <property type="entry name" value="Topo_IA_cen_sub1"/>
</dbReference>
<evidence type="ECO:0000313" key="3">
    <source>
        <dbReference type="EMBL" id="KAA6303191.1"/>
    </source>
</evidence>
<keyword evidence="1 3" id="KW-0413">Isomerase</keyword>
<dbReference type="GO" id="GO:0006310">
    <property type="term" value="P:DNA recombination"/>
    <property type="evidence" value="ECO:0007669"/>
    <property type="project" value="TreeGrafter"/>
</dbReference>
<dbReference type="InterPro" id="IPR000380">
    <property type="entry name" value="Topo_IA"/>
</dbReference>
<evidence type="ECO:0000256" key="1">
    <source>
        <dbReference type="ARBA" id="ARBA00023235"/>
    </source>
</evidence>
<dbReference type="PANTHER" id="PTHR11390:SF21">
    <property type="entry name" value="DNA TOPOISOMERASE 3-ALPHA"/>
    <property type="match status" value="1"/>
</dbReference>